<keyword evidence="2" id="KW-0472">Membrane</keyword>
<feature type="compositionally biased region" description="Basic residues" evidence="1">
    <location>
        <begin position="7"/>
        <end position="25"/>
    </location>
</feature>
<organism evidence="3 4">
    <name type="scientific">Malus domestica</name>
    <name type="common">Apple</name>
    <name type="synonym">Pyrus malus</name>
    <dbReference type="NCBI Taxonomy" id="3750"/>
    <lineage>
        <taxon>Eukaryota</taxon>
        <taxon>Viridiplantae</taxon>
        <taxon>Streptophyta</taxon>
        <taxon>Embryophyta</taxon>
        <taxon>Tracheophyta</taxon>
        <taxon>Spermatophyta</taxon>
        <taxon>Magnoliopsida</taxon>
        <taxon>eudicotyledons</taxon>
        <taxon>Gunneridae</taxon>
        <taxon>Pentapetalae</taxon>
        <taxon>rosids</taxon>
        <taxon>fabids</taxon>
        <taxon>Rosales</taxon>
        <taxon>Rosaceae</taxon>
        <taxon>Amygdaloideae</taxon>
        <taxon>Maleae</taxon>
        <taxon>Malus</taxon>
    </lineage>
</organism>
<comment type="caution">
    <text evidence="3">The sequence shown here is derived from an EMBL/GenBank/DDBJ whole genome shotgun (WGS) entry which is preliminary data.</text>
</comment>
<evidence type="ECO:0000313" key="4">
    <source>
        <dbReference type="Proteomes" id="UP000290289"/>
    </source>
</evidence>
<feature type="transmembrane region" description="Helical" evidence="2">
    <location>
        <begin position="209"/>
        <end position="233"/>
    </location>
</feature>
<evidence type="ECO:0000313" key="3">
    <source>
        <dbReference type="EMBL" id="RXH78845.1"/>
    </source>
</evidence>
<feature type="transmembrane region" description="Helical" evidence="2">
    <location>
        <begin position="254"/>
        <end position="277"/>
    </location>
</feature>
<feature type="transmembrane region" description="Helical" evidence="2">
    <location>
        <begin position="283"/>
        <end position="311"/>
    </location>
</feature>
<proteinExistence type="predicted"/>
<dbReference type="EMBL" id="RDQH01000339">
    <property type="protein sequence ID" value="RXH78845.1"/>
    <property type="molecule type" value="Genomic_DNA"/>
</dbReference>
<accession>A0A498IA57</accession>
<dbReference type="STRING" id="3750.A0A498IA57"/>
<feature type="compositionally biased region" description="Basic and acidic residues" evidence="1">
    <location>
        <begin position="106"/>
        <end position="117"/>
    </location>
</feature>
<feature type="compositionally biased region" description="Low complexity" evidence="1">
    <location>
        <begin position="65"/>
        <end position="75"/>
    </location>
</feature>
<keyword evidence="2" id="KW-1133">Transmembrane helix</keyword>
<feature type="transmembrane region" description="Helical" evidence="2">
    <location>
        <begin position="134"/>
        <end position="160"/>
    </location>
</feature>
<feature type="compositionally biased region" description="Basic and acidic residues" evidence="1">
    <location>
        <begin position="32"/>
        <end position="44"/>
    </location>
</feature>
<feature type="region of interest" description="Disordered" evidence="1">
    <location>
        <begin position="1"/>
        <end position="117"/>
    </location>
</feature>
<keyword evidence="2" id="KW-0812">Transmembrane</keyword>
<evidence type="ECO:0000256" key="2">
    <source>
        <dbReference type="SAM" id="Phobius"/>
    </source>
</evidence>
<evidence type="ECO:0000256" key="1">
    <source>
        <dbReference type="SAM" id="MobiDB-lite"/>
    </source>
</evidence>
<gene>
    <name evidence="3" type="ORF">DVH24_002363</name>
</gene>
<sequence>MAIFALNKRKGPKANKASPKKRQKKGSFAPKTPKEAELTDHYDSPDEQEVEEQHVEFDADEEGSGSDSDSLFSDDPLADDDSLQGSDDGGNGSSSDSGSDSDEFDIEKKSRDLRQDGAPRKDYVEQLKRDIISYYGYNSFIIAALVEVIDISHHIVLFCVSILQRSFLSLFGFRNLLVGLVVYDFQVPIGATPEYMAGYHMVDASRVSIILRCFISIVILQVIYLVLICLLGCKVQAPFCLSWPLLLKKRNKLLIWRKVLEYSAIMCLASSSCLNALSCNKNLLIYLCLEHNIATATTVVFSIVITPFVLFQGCTWW</sequence>
<keyword evidence="4" id="KW-1185">Reference proteome</keyword>
<feature type="transmembrane region" description="Helical" evidence="2">
    <location>
        <begin position="167"/>
        <end position="189"/>
    </location>
</feature>
<dbReference type="Proteomes" id="UP000290289">
    <property type="component" value="Chromosome 13"/>
</dbReference>
<dbReference type="AlphaFoldDB" id="A0A498IA57"/>
<protein>
    <submittedName>
        <fullName evidence="3">Uncharacterized protein</fullName>
    </submittedName>
</protein>
<name>A0A498IA57_MALDO</name>
<reference evidence="3 4" key="1">
    <citation type="submission" date="2018-10" db="EMBL/GenBank/DDBJ databases">
        <title>A high-quality apple genome assembly.</title>
        <authorList>
            <person name="Hu J."/>
        </authorList>
    </citation>
    <scope>NUCLEOTIDE SEQUENCE [LARGE SCALE GENOMIC DNA]</scope>
    <source>
        <strain evidence="4">cv. HFTH1</strain>
        <tissue evidence="3">Young leaf</tissue>
    </source>
</reference>